<evidence type="ECO:0000313" key="2">
    <source>
        <dbReference type="Proteomes" id="UP000708208"/>
    </source>
</evidence>
<protein>
    <submittedName>
        <fullName evidence="1">Uncharacterized protein</fullName>
    </submittedName>
</protein>
<evidence type="ECO:0000313" key="1">
    <source>
        <dbReference type="EMBL" id="CAG7673125.1"/>
    </source>
</evidence>
<dbReference type="AlphaFoldDB" id="A0A8J2J4V1"/>
<sequence>EEIHGCSGEFPVEKTRYTPKPFLFEAAKENNFAINDVTVPVTNVYGRADSPIHS</sequence>
<dbReference type="Proteomes" id="UP000708208">
    <property type="component" value="Unassembled WGS sequence"/>
</dbReference>
<keyword evidence="2" id="KW-1185">Reference proteome</keyword>
<gene>
    <name evidence="1" type="ORF">AFUS01_LOCUS2187</name>
</gene>
<comment type="caution">
    <text evidence="1">The sequence shown here is derived from an EMBL/GenBank/DDBJ whole genome shotgun (WGS) entry which is preliminary data.</text>
</comment>
<accession>A0A8J2J4V1</accession>
<dbReference type="EMBL" id="CAJVCH010012473">
    <property type="protein sequence ID" value="CAG7673125.1"/>
    <property type="molecule type" value="Genomic_DNA"/>
</dbReference>
<reference evidence="1" key="1">
    <citation type="submission" date="2021-06" db="EMBL/GenBank/DDBJ databases">
        <authorList>
            <person name="Hodson N. C."/>
            <person name="Mongue J. A."/>
            <person name="Jaron S. K."/>
        </authorList>
    </citation>
    <scope>NUCLEOTIDE SEQUENCE</scope>
</reference>
<feature type="non-terminal residue" evidence="1">
    <location>
        <position position="54"/>
    </location>
</feature>
<feature type="non-terminal residue" evidence="1">
    <location>
        <position position="1"/>
    </location>
</feature>
<name>A0A8J2J4V1_9HEXA</name>
<dbReference type="OrthoDB" id="269227at2759"/>
<proteinExistence type="predicted"/>
<organism evidence="1 2">
    <name type="scientific">Allacma fusca</name>
    <dbReference type="NCBI Taxonomy" id="39272"/>
    <lineage>
        <taxon>Eukaryota</taxon>
        <taxon>Metazoa</taxon>
        <taxon>Ecdysozoa</taxon>
        <taxon>Arthropoda</taxon>
        <taxon>Hexapoda</taxon>
        <taxon>Collembola</taxon>
        <taxon>Symphypleona</taxon>
        <taxon>Sminthuridae</taxon>
        <taxon>Allacma</taxon>
    </lineage>
</organism>